<evidence type="ECO:0000256" key="2">
    <source>
        <dbReference type="ARBA" id="ARBA00009533"/>
    </source>
</evidence>
<keyword evidence="8" id="KW-1185">Reference proteome</keyword>
<reference evidence="7 8" key="1">
    <citation type="submission" date="2024-09" db="EMBL/GenBank/DDBJ databases">
        <authorList>
            <person name="Sun Q."/>
            <person name="Mori K."/>
        </authorList>
    </citation>
    <scope>NUCLEOTIDE SEQUENCE [LARGE SCALE GENOMIC DNA]</scope>
    <source>
        <strain evidence="7 8">JCM 9626</strain>
    </source>
</reference>
<dbReference type="PANTHER" id="PTHR45677:SF8">
    <property type="entry name" value="CYSTEINE SULFINIC ACID DECARBOXYLASE"/>
    <property type="match status" value="1"/>
</dbReference>
<evidence type="ECO:0000256" key="3">
    <source>
        <dbReference type="ARBA" id="ARBA00022793"/>
    </source>
</evidence>
<proteinExistence type="inferred from homology"/>
<comment type="caution">
    <text evidence="7">The sequence shown here is derived from an EMBL/GenBank/DDBJ whole genome shotgun (WGS) entry which is preliminary data.</text>
</comment>
<dbReference type="RefSeq" id="WP_281284684.1">
    <property type="nucleotide sequence ID" value="NZ_JBHMDG010000016.1"/>
</dbReference>
<accession>A0ABV5KCK3</accession>
<organism evidence="7 8">
    <name type="scientific">Nocardioides plantarum</name>
    <dbReference type="NCBI Taxonomy" id="29299"/>
    <lineage>
        <taxon>Bacteria</taxon>
        <taxon>Bacillati</taxon>
        <taxon>Actinomycetota</taxon>
        <taxon>Actinomycetes</taxon>
        <taxon>Propionibacteriales</taxon>
        <taxon>Nocardioidaceae</taxon>
        <taxon>Nocardioides</taxon>
    </lineage>
</organism>
<evidence type="ECO:0000256" key="5">
    <source>
        <dbReference type="ARBA" id="ARBA00023239"/>
    </source>
</evidence>
<dbReference type="InterPro" id="IPR015424">
    <property type="entry name" value="PyrdxlP-dep_Trfase"/>
</dbReference>
<dbReference type="PANTHER" id="PTHR45677">
    <property type="entry name" value="GLUTAMATE DECARBOXYLASE-RELATED"/>
    <property type="match status" value="1"/>
</dbReference>
<comment type="cofactor">
    <cofactor evidence="1 6">
        <name>pyridoxal 5'-phosphate</name>
        <dbReference type="ChEBI" id="CHEBI:597326"/>
    </cofactor>
</comment>
<dbReference type="Pfam" id="PF00282">
    <property type="entry name" value="Pyridoxal_deC"/>
    <property type="match status" value="1"/>
</dbReference>
<evidence type="ECO:0000313" key="7">
    <source>
        <dbReference type="EMBL" id="MFB9314132.1"/>
    </source>
</evidence>
<evidence type="ECO:0000256" key="1">
    <source>
        <dbReference type="ARBA" id="ARBA00001933"/>
    </source>
</evidence>
<evidence type="ECO:0000313" key="8">
    <source>
        <dbReference type="Proteomes" id="UP001589750"/>
    </source>
</evidence>
<name>A0ABV5KCK3_9ACTN</name>
<gene>
    <name evidence="7" type="ORF">ACFFRI_13850</name>
</gene>
<dbReference type="Proteomes" id="UP001589750">
    <property type="component" value="Unassembled WGS sequence"/>
</dbReference>
<keyword evidence="3" id="KW-0210">Decarboxylase</keyword>
<dbReference type="EMBL" id="JBHMDG010000016">
    <property type="protein sequence ID" value="MFB9314132.1"/>
    <property type="molecule type" value="Genomic_DNA"/>
</dbReference>
<dbReference type="InterPro" id="IPR002129">
    <property type="entry name" value="PyrdxlP-dep_de-COase"/>
</dbReference>
<dbReference type="SUPFAM" id="SSF53383">
    <property type="entry name" value="PLP-dependent transferases"/>
    <property type="match status" value="1"/>
</dbReference>
<sequence length="485" mass="51309">MASAPSPHPLSHLFHPHHAATYVATMRRGVDHLAEALAHTERRPATGVDPAQAAKPIADVDLDRPLGDVDATLDEVSRLYLDDAVWFHEPRYAAHLNCPVVIPALLAEVFVSGVNSSLDTFDQSVGGTFIERHLIDWTAARIGFGSSADGIFTSGGTQSNLQALLLARDHALATGVPLASLRVVASTDGHFSVQKAARLLGLGDAAVVAVGVDEQRRMDVAGLATALARIDADGHHAMAVVATAGTTDFGAIDPLPEIAGLARAHGAWFHVDAAYGGGLLASTTRRDWLAGVELADSVTVDYHKTWFQPVSSSALLVADGAHLGHVTWHADYLNPKDAAHPNQVDKSLQTTRRFDALKLWMTLRIIGPDVIGGYVDDVIDLAAEVGRHLAARDDIEVAAAPQLSTIVFRYRPAGLSVAACDRLSPLVRAALYARGAAMVAATKVDGHAWLKLTLLNPMATAADILGIVDEIATIGDELLLAEDVA</sequence>
<dbReference type="Gene3D" id="3.90.1150.10">
    <property type="entry name" value="Aspartate Aminotransferase, domain 1"/>
    <property type="match status" value="1"/>
</dbReference>
<keyword evidence="4 6" id="KW-0663">Pyridoxal phosphate</keyword>
<keyword evidence="5 6" id="KW-0456">Lyase</keyword>
<dbReference type="InterPro" id="IPR015422">
    <property type="entry name" value="PyrdxlP-dep_Trfase_small"/>
</dbReference>
<comment type="similarity">
    <text evidence="2 6">Belongs to the group II decarboxylase family.</text>
</comment>
<dbReference type="Gene3D" id="3.40.640.10">
    <property type="entry name" value="Type I PLP-dependent aspartate aminotransferase-like (Major domain)"/>
    <property type="match status" value="1"/>
</dbReference>
<evidence type="ECO:0000256" key="4">
    <source>
        <dbReference type="ARBA" id="ARBA00022898"/>
    </source>
</evidence>
<evidence type="ECO:0000256" key="6">
    <source>
        <dbReference type="RuleBase" id="RU000382"/>
    </source>
</evidence>
<dbReference type="InterPro" id="IPR015421">
    <property type="entry name" value="PyrdxlP-dep_Trfase_major"/>
</dbReference>
<protein>
    <submittedName>
        <fullName evidence="7">Pyridoxal phosphate-dependent decarboxylase family protein</fullName>
    </submittedName>
</protein>